<dbReference type="InterPro" id="IPR030846">
    <property type="entry name" value="DnaG_bac"/>
</dbReference>
<protein>
    <recommendedName>
        <fullName evidence="12 13">DNA primase</fullName>
        <ecNumber evidence="12">2.7.7.101</ecNumber>
    </recommendedName>
</protein>
<keyword evidence="17" id="KW-1185">Reference proteome</keyword>
<keyword evidence="11 12" id="KW-0804">Transcription</keyword>
<keyword evidence="9" id="KW-0460">Magnesium</keyword>
<evidence type="ECO:0000256" key="8">
    <source>
        <dbReference type="ARBA" id="ARBA00022833"/>
    </source>
</evidence>
<dbReference type="InterPro" id="IPR002694">
    <property type="entry name" value="Znf_CHC2"/>
</dbReference>
<evidence type="ECO:0000313" key="17">
    <source>
        <dbReference type="Proteomes" id="UP001317532"/>
    </source>
</evidence>
<comment type="similarity">
    <text evidence="12 13">Belongs to the DnaG primase family.</text>
</comment>
<evidence type="ECO:0000256" key="9">
    <source>
        <dbReference type="ARBA" id="ARBA00022842"/>
    </source>
</evidence>
<reference evidence="16 17" key="1">
    <citation type="journal article" date="2022" name="ISME Commun">
        <title>Vulcanimicrobium alpinus gen. nov. sp. nov., the first cultivated representative of the candidate phylum 'Eremiobacterota', is a metabolically versatile aerobic anoxygenic phototroph.</title>
        <authorList>
            <person name="Yabe S."/>
            <person name="Muto K."/>
            <person name="Abe K."/>
            <person name="Yokota A."/>
            <person name="Staudigel H."/>
            <person name="Tebo B.M."/>
        </authorList>
    </citation>
    <scope>NUCLEOTIDE SEQUENCE [LARGE SCALE GENOMIC DNA]</scope>
    <source>
        <strain evidence="16 17">WC8-2</strain>
    </source>
</reference>
<keyword evidence="2 12" id="KW-0639">Primosome</keyword>
<evidence type="ECO:0000256" key="12">
    <source>
        <dbReference type="HAMAP-Rule" id="MF_00974"/>
    </source>
</evidence>
<dbReference type="GO" id="GO:0000428">
    <property type="term" value="C:DNA-directed RNA polymerase complex"/>
    <property type="evidence" value="ECO:0007669"/>
    <property type="project" value="UniProtKB-KW"/>
</dbReference>
<dbReference type="InterPro" id="IPR036977">
    <property type="entry name" value="DNA_primase_Znf_CHC2"/>
</dbReference>
<dbReference type="PANTHER" id="PTHR30313">
    <property type="entry name" value="DNA PRIMASE"/>
    <property type="match status" value="1"/>
</dbReference>
<dbReference type="Gene3D" id="3.40.1360.10">
    <property type="match status" value="1"/>
</dbReference>
<dbReference type="InterPro" id="IPR037068">
    <property type="entry name" value="DNA_primase_core_N_sf"/>
</dbReference>
<dbReference type="GO" id="GO:0003899">
    <property type="term" value="F:DNA-directed RNA polymerase activity"/>
    <property type="evidence" value="ECO:0007669"/>
    <property type="project" value="UniProtKB-UniRule"/>
</dbReference>
<dbReference type="PANTHER" id="PTHR30313:SF2">
    <property type="entry name" value="DNA PRIMASE"/>
    <property type="match status" value="1"/>
</dbReference>
<dbReference type="HAMAP" id="MF_00974">
    <property type="entry name" value="DNA_primase_DnaG"/>
    <property type="match status" value="1"/>
</dbReference>
<evidence type="ECO:0000256" key="6">
    <source>
        <dbReference type="ARBA" id="ARBA00022723"/>
    </source>
</evidence>
<evidence type="ECO:0000256" key="13">
    <source>
        <dbReference type="PIRNR" id="PIRNR002811"/>
    </source>
</evidence>
<dbReference type="Gene3D" id="3.90.580.10">
    <property type="entry name" value="Zinc finger, CHC2-type domain"/>
    <property type="match status" value="1"/>
</dbReference>
<evidence type="ECO:0000256" key="3">
    <source>
        <dbReference type="ARBA" id="ARBA00022679"/>
    </source>
</evidence>
<dbReference type="Gene3D" id="3.90.980.10">
    <property type="entry name" value="DNA primase, catalytic core, N-terminal domain"/>
    <property type="match status" value="1"/>
</dbReference>
<dbReference type="InterPro" id="IPR006295">
    <property type="entry name" value="DNA_primase_DnaG"/>
</dbReference>
<keyword evidence="7 12" id="KW-0863">Zinc-finger</keyword>
<dbReference type="KEGG" id="vab:WPS_08630"/>
<gene>
    <name evidence="12" type="primary">dnaG</name>
    <name evidence="16" type="ORF">WPS_08630</name>
</gene>
<dbReference type="InterPro" id="IPR034151">
    <property type="entry name" value="TOPRIM_DnaG_bac"/>
</dbReference>
<dbReference type="GO" id="GO:0003677">
    <property type="term" value="F:DNA binding"/>
    <property type="evidence" value="ECO:0007669"/>
    <property type="project" value="UniProtKB-KW"/>
</dbReference>
<evidence type="ECO:0000256" key="10">
    <source>
        <dbReference type="ARBA" id="ARBA00023125"/>
    </source>
</evidence>
<organism evidence="16 17">
    <name type="scientific">Vulcanimicrobium alpinum</name>
    <dbReference type="NCBI Taxonomy" id="3016050"/>
    <lineage>
        <taxon>Bacteria</taxon>
        <taxon>Bacillati</taxon>
        <taxon>Vulcanimicrobiota</taxon>
        <taxon>Vulcanimicrobiia</taxon>
        <taxon>Vulcanimicrobiales</taxon>
        <taxon>Vulcanimicrobiaceae</taxon>
        <taxon>Vulcanimicrobium</taxon>
    </lineage>
</organism>
<comment type="catalytic activity">
    <reaction evidence="12">
        <text>ssDNA + n NTP = ssDNA/pppN(pN)n-1 hybrid + (n-1) diphosphate.</text>
        <dbReference type="EC" id="2.7.7.101"/>
    </reaction>
</comment>
<accession>A0AAN1XWJ1</accession>
<evidence type="ECO:0000256" key="4">
    <source>
        <dbReference type="ARBA" id="ARBA00022695"/>
    </source>
</evidence>
<comment type="domain">
    <text evidence="12">Contains an N-terminal zinc-binding domain, a central core domain that contains the primase activity, and a C-terminal DnaB-binding domain.</text>
</comment>
<feature type="zinc finger region" description="CHC2-type" evidence="12 14">
    <location>
        <begin position="41"/>
        <end position="65"/>
    </location>
</feature>
<sequence>MSAVRVDDGVKREILARTDIGEVIGAYVSLRKRGNDLVGLCPFHGEKSPSFHVHPDRGFFKCFGCGVGGDVFTFVQKHENVGFPDALRMLAKRVGVEIENEDPRAARVRSEREAIYHANDIARTWFHRMLLDGRIGAAARAYCEQRGITAATIEAFALGFAPDGWDGLVDELRRNGVDLELAAKAGLLKPSQRGGFYDFYRNRLMIPTLATTGETIAFGGRALGDAEPKYLNTSTTPVYTKGRYLFALNVARRAAAREDTAIVVEGYLDCIAVHQAGFTNAVAALGTAFTPEQARELRKVASRAILCFDADAAGVEASLKSIDVLATEGIAAFAIRVPGAKDPDEFIRANGADAFRALLDKPLTATQVKIDAEIERRGNRMERGALARWAEETIRRLSSPAEYDRWRTYAAGRLDLDPDDLRRARLMVETGHFTRGAGTNGSRHVVPGTIEKPTFEREVLSIVLDEPALIAEYAERIPPERFGSERFRRVWDALRTHAGSLAQPSDVFAVFAGDDDAAATLASVSGAVRLADSDDRRAKLDRVVARFARDDAERRYRELDGEMTRLFEADRPIPDMLRAELNALSSQLKKG</sequence>
<dbReference type="CDD" id="cd03364">
    <property type="entry name" value="TOPRIM_DnaG_primases"/>
    <property type="match status" value="1"/>
</dbReference>
<dbReference type="NCBIfam" id="TIGR01391">
    <property type="entry name" value="dnaG"/>
    <property type="match status" value="1"/>
</dbReference>
<evidence type="ECO:0000256" key="2">
    <source>
        <dbReference type="ARBA" id="ARBA00022515"/>
    </source>
</evidence>
<comment type="subunit">
    <text evidence="12">Monomer. Interacts with DnaB.</text>
</comment>
<dbReference type="Proteomes" id="UP001317532">
    <property type="component" value="Chromosome"/>
</dbReference>
<dbReference type="Pfam" id="PF13155">
    <property type="entry name" value="Toprim_2"/>
    <property type="match status" value="1"/>
</dbReference>
<dbReference type="InterPro" id="IPR013264">
    <property type="entry name" value="DNAG_N"/>
</dbReference>
<dbReference type="InterPro" id="IPR006171">
    <property type="entry name" value="TOPRIM_dom"/>
</dbReference>
<dbReference type="EC" id="2.7.7.101" evidence="12"/>
<dbReference type="Gene3D" id="1.10.860.10">
    <property type="entry name" value="DNAb Helicase, Chain A"/>
    <property type="match status" value="1"/>
</dbReference>
<comment type="function">
    <text evidence="12 13">RNA polymerase that catalyzes the synthesis of short RNA molecules used as primers for DNA polymerase during DNA replication.</text>
</comment>
<evidence type="ECO:0000256" key="14">
    <source>
        <dbReference type="PIRSR" id="PIRSR002811-1"/>
    </source>
</evidence>
<dbReference type="InterPro" id="IPR016136">
    <property type="entry name" value="DNA_helicase_N/primase_C"/>
</dbReference>
<evidence type="ECO:0000256" key="1">
    <source>
        <dbReference type="ARBA" id="ARBA00022478"/>
    </source>
</evidence>
<dbReference type="Pfam" id="PF01807">
    <property type="entry name" value="Zn_ribbon_DnaG"/>
    <property type="match status" value="1"/>
</dbReference>
<keyword evidence="6 12" id="KW-0479">Metal-binding</keyword>
<dbReference type="PROSITE" id="PS50880">
    <property type="entry name" value="TOPRIM"/>
    <property type="match status" value="1"/>
</dbReference>
<keyword evidence="1 12" id="KW-0240">DNA-directed RNA polymerase</keyword>
<dbReference type="GO" id="GO:0006269">
    <property type="term" value="P:DNA replication, synthesis of primer"/>
    <property type="evidence" value="ECO:0007669"/>
    <property type="project" value="UniProtKB-UniRule"/>
</dbReference>
<keyword evidence="3 12" id="KW-0808">Transferase</keyword>
<dbReference type="SUPFAM" id="SSF56731">
    <property type="entry name" value="DNA primase core"/>
    <property type="match status" value="1"/>
</dbReference>
<dbReference type="SMART" id="SM00493">
    <property type="entry name" value="TOPRIM"/>
    <property type="match status" value="1"/>
</dbReference>
<keyword evidence="5 12" id="KW-0235">DNA replication</keyword>
<keyword evidence="10 12" id="KW-0238">DNA-binding</keyword>
<dbReference type="AlphaFoldDB" id="A0AAN1XWJ1"/>
<feature type="domain" description="Toprim" evidence="15">
    <location>
        <begin position="259"/>
        <end position="338"/>
    </location>
</feature>
<name>A0AAN1XWJ1_UNVUL</name>
<dbReference type="FunFam" id="3.90.580.10:FF:000001">
    <property type="entry name" value="DNA primase"/>
    <property type="match status" value="1"/>
</dbReference>
<dbReference type="EMBL" id="AP025523">
    <property type="protein sequence ID" value="BDE05587.1"/>
    <property type="molecule type" value="Genomic_DNA"/>
</dbReference>
<evidence type="ECO:0000256" key="11">
    <source>
        <dbReference type="ARBA" id="ARBA00023163"/>
    </source>
</evidence>
<dbReference type="SUPFAM" id="SSF57783">
    <property type="entry name" value="Zinc beta-ribbon"/>
    <property type="match status" value="1"/>
</dbReference>
<dbReference type="Pfam" id="PF08275">
    <property type="entry name" value="DNAG_N"/>
    <property type="match status" value="1"/>
</dbReference>
<comment type="cofactor">
    <cofactor evidence="12 13 14">
        <name>Zn(2+)</name>
        <dbReference type="ChEBI" id="CHEBI:29105"/>
    </cofactor>
    <text evidence="12 13 14">Binds 1 zinc ion per monomer.</text>
</comment>
<keyword evidence="8 12" id="KW-0862">Zinc</keyword>
<dbReference type="GO" id="GO:0008270">
    <property type="term" value="F:zinc ion binding"/>
    <property type="evidence" value="ECO:0007669"/>
    <property type="project" value="UniProtKB-UniRule"/>
</dbReference>
<evidence type="ECO:0000259" key="15">
    <source>
        <dbReference type="PROSITE" id="PS50880"/>
    </source>
</evidence>
<keyword evidence="4 12" id="KW-0548">Nucleotidyltransferase</keyword>
<evidence type="ECO:0000256" key="5">
    <source>
        <dbReference type="ARBA" id="ARBA00022705"/>
    </source>
</evidence>
<dbReference type="GO" id="GO:0005737">
    <property type="term" value="C:cytoplasm"/>
    <property type="evidence" value="ECO:0007669"/>
    <property type="project" value="TreeGrafter"/>
</dbReference>
<dbReference type="InterPro" id="IPR050219">
    <property type="entry name" value="DnaG_primase"/>
</dbReference>
<evidence type="ECO:0000313" key="16">
    <source>
        <dbReference type="EMBL" id="BDE05587.1"/>
    </source>
</evidence>
<dbReference type="PIRSF" id="PIRSF002811">
    <property type="entry name" value="DnaG"/>
    <property type="match status" value="1"/>
</dbReference>
<dbReference type="SMART" id="SM00400">
    <property type="entry name" value="ZnF_CHCC"/>
    <property type="match status" value="1"/>
</dbReference>
<proteinExistence type="inferred from homology"/>
<dbReference type="GO" id="GO:1990077">
    <property type="term" value="C:primosome complex"/>
    <property type="evidence" value="ECO:0007669"/>
    <property type="project" value="UniProtKB-KW"/>
</dbReference>
<evidence type="ECO:0000256" key="7">
    <source>
        <dbReference type="ARBA" id="ARBA00022771"/>
    </source>
</evidence>